<name>A0AAJ1TXZ3_9HYPH</name>
<dbReference type="RefSeq" id="WP_007558397.1">
    <property type="nucleotide sequence ID" value="NZ_JAJALK010000020.1"/>
</dbReference>
<reference evidence="2" key="2">
    <citation type="submission" date="2024-06" db="EMBL/GenBank/DDBJ databases">
        <authorList>
            <person name="Campbell A.G."/>
        </authorList>
    </citation>
    <scope>NUCLEOTIDE SEQUENCE</scope>
    <source>
        <strain evidence="2">EM17</strain>
    </source>
</reference>
<organism evidence="1 3">
    <name type="scientific">Methylobacterium brachiatum</name>
    <dbReference type="NCBI Taxonomy" id="269660"/>
    <lineage>
        <taxon>Bacteria</taxon>
        <taxon>Pseudomonadati</taxon>
        <taxon>Pseudomonadota</taxon>
        <taxon>Alphaproteobacteria</taxon>
        <taxon>Hyphomicrobiales</taxon>
        <taxon>Methylobacteriaceae</taxon>
        <taxon>Methylobacterium</taxon>
    </lineage>
</organism>
<sequence length="68" mass="7659">MELYGEVWDRALAEPSVTHADLNAKARLCLQDYLSHTFPFKDPAQNRAPDGLESMVITVLREVIKLCA</sequence>
<dbReference type="Proteomes" id="UP001432995">
    <property type="component" value="Unassembled WGS sequence"/>
</dbReference>
<evidence type="ECO:0000313" key="3">
    <source>
        <dbReference type="Proteomes" id="UP001223420"/>
    </source>
</evidence>
<dbReference type="EMBL" id="JBELQD010000008">
    <property type="protein sequence ID" value="MER2288680.1"/>
    <property type="molecule type" value="Genomic_DNA"/>
</dbReference>
<evidence type="ECO:0000313" key="1">
    <source>
        <dbReference type="EMBL" id="MDQ0547071.1"/>
    </source>
</evidence>
<comment type="caution">
    <text evidence="1">The sequence shown here is derived from an EMBL/GenBank/DDBJ whole genome shotgun (WGS) entry which is preliminary data.</text>
</comment>
<evidence type="ECO:0000313" key="4">
    <source>
        <dbReference type="Proteomes" id="UP001432995"/>
    </source>
</evidence>
<gene>
    <name evidence="2" type="ORF">ABS770_10465</name>
    <name evidence="1" type="ORF">QO001_006026</name>
</gene>
<accession>A0AAJ1TXZ3</accession>
<dbReference type="Proteomes" id="UP001223420">
    <property type="component" value="Unassembled WGS sequence"/>
</dbReference>
<reference evidence="1" key="1">
    <citation type="submission" date="2023-07" db="EMBL/GenBank/DDBJ databases">
        <title>Genomic Encyclopedia of Type Strains, Phase IV (KMG-IV): sequencing the most valuable type-strain genomes for metagenomic binning, comparative biology and taxonomic classification.</title>
        <authorList>
            <person name="Goeker M."/>
        </authorList>
    </citation>
    <scope>NUCLEOTIDE SEQUENCE</scope>
    <source>
        <strain evidence="1">DSM 19569</strain>
    </source>
</reference>
<dbReference type="AlphaFoldDB" id="A0AAJ1TXZ3"/>
<evidence type="ECO:0000313" key="2">
    <source>
        <dbReference type="EMBL" id="MER2288680.1"/>
    </source>
</evidence>
<protein>
    <submittedName>
        <fullName evidence="1">Uncharacterized protein</fullName>
    </submittedName>
</protein>
<proteinExistence type="predicted"/>
<dbReference type="EMBL" id="JAUSWL010000021">
    <property type="protein sequence ID" value="MDQ0547071.1"/>
    <property type="molecule type" value="Genomic_DNA"/>
</dbReference>
<keyword evidence="4" id="KW-1185">Reference proteome</keyword>